<evidence type="ECO:0000313" key="3">
    <source>
        <dbReference type="Proteomes" id="UP001139012"/>
    </source>
</evidence>
<dbReference type="AlphaFoldDB" id="A0A9X1UDZ2"/>
<dbReference type="Pfam" id="PF08843">
    <property type="entry name" value="AbiEii"/>
    <property type="match status" value="1"/>
</dbReference>
<dbReference type="GO" id="GO:0016740">
    <property type="term" value="F:transferase activity"/>
    <property type="evidence" value="ECO:0007669"/>
    <property type="project" value="UniProtKB-KW"/>
</dbReference>
<sequence length="338" mass="37931">MPDQFLKLSDAERQDALGVASSNSGRPAHLLEKDVWVVWCLNALFTSPLGEHLVFKGGTSLSKVYGAIRRFSEDVDLTYDIRALAPDLVNPTDSNPVPQNRSQGKRWTERVYERLPVWVNEHALPTIEQRLAEDRLSAILKVEGEKLFVAYDPVEQGSGYVGPKVMLEFGARSTGEPSDVHNVVCDAAEYLPGLEFPTARPKTMKAERTFWEKATAIHVFCAQGKLRGERFARHWYDLMRLDQAKIADAALADRDLAKAVAEHKTWFFAAKDSRGEVIDYQKAVNGSLRLVPEGAARLVLEQDYQHMIKDGLLLDDPEEFDVLLERCAALERRANGVP</sequence>
<dbReference type="Proteomes" id="UP001139012">
    <property type="component" value="Unassembled WGS sequence"/>
</dbReference>
<gene>
    <name evidence="2" type="ORF">L6637_30760</name>
    <name evidence="1" type="ORF">L6654_33130</name>
</gene>
<name>A0A9X1UDZ2_9BRAD</name>
<organism evidence="1 4">
    <name type="scientific">Bradyrhizobium zhengyangense</name>
    <dbReference type="NCBI Taxonomy" id="2911009"/>
    <lineage>
        <taxon>Bacteria</taxon>
        <taxon>Pseudomonadati</taxon>
        <taxon>Pseudomonadota</taxon>
        <taxon>Alphaproteobacteria</taxon>
        <taxon>Hyphomicrobiales</taxon>
        <taxon>Nitrobacteraceae</taxon>
        <taxon>Bradyrhizobium</taxon>
    </lineage>
</organism>
<dbReference type="RefSeq" id="WP_237865393.1">
    <property type="nucleotide sequence ID" value="NZ_JAKLTY010000029.1"/>
</dbReference>
<dbReference type="InterPro" id="IPR014942">
    <property type="entry name" value="AbiEii"/>
</dbReference>
<keyword evidence="1" id="KW-0808">Transferase</keyword>
<accession>A0A9X1UDZ2</accession>
<comment type="caution">
    <text evidence="1">The sequence shown here is derived from an EMBL/GenBank/DDBJ whole genome shotgun (WGS) entry which is preliminary data.</text>
</comment>
<evidence type="ECO:0000313" key="1">
    <source>
        <dbReference type="EMBL" id="MCG2631483.1"/>
    </source>
</evidence>
<reference evidence="1" key="1">
    <citation type="submission" date="2022-01" db="EMBL/GenBank/DDBJ databases">
        <title>Genome sequnece data of strain Bradyrhizobium sp. nov.</title>
        <authorList>
            <person name="Zhang J."/>
        </authorList>
    </citation>
    <scope>NUCLEOTIDE SEQUENCE</scope>
    <source>
        <strain evidence="2">WYCCWR 12774</strain>
        <strain evidence="1">WYCCWR 13023</strain>
    </source>
</reference>
<dbReference type="Proteomes" id="UP001139054">
    <property type="component" value="Unassembled WGS sequence"/>
</dbReference>
<dbReference type="EMBL" id="JAKLUA010000013">
    <property type="protein sequence ID" value="MCG2671343.1"/>
    <property type="molecule type" value="Genomic_DNA"/>
</dbReference>
<proteinExistence type="predicted"/>
<evidence type="ECO:0000313" key="4">
    <source>
        <dbReference type="Proteomes" id="UP001139054"/>
    </source>
</evidence>
<protein>
    <submittedName>
        <fullName evidence="1">Nucleotidyl transferase AbiEii/AbiGii toxin family protein</fullName>
    </submittedName>
</protein>
<keyword evidence="3" id="KW-1185">Reference proteome</keyword>
<evidence type="ECO:0000313" key="2">
    <source>
        <dbReference type="EMBL" id="MCG2671343.1"/>
    </source>
</evidence>
<dbReference type="EMBL" id="JAKLTY010000029">
    <property type="protein sequence ID" value="MCG2631483.1"/>
    <property type="molecule type" value="Genomic_DNA"/>
</dbReference>
<dbReference type="Gene3D" id="3.10.450.620">
    <property type="entry name" value="JHP933, nucleotidyltransferase-like core domain"/>
    <property type="match status" value="1"/>
</dbReference>